<keyword evidence="5 12" id="KW-0808">Transferase</keyword>
<dbReference type="InterPro" id="IPR036968">
    <property type="entry name" value="Enolpyruvate_Tfrase_sf"/>
</dbReference>
<dbReference type="HAMAP" id="MF_00111">
    <property type="entry name" value="MurA"/>
    <property type="match status" value="1"/>
</dbReference>
<dbReference type="eggNOG" id="COG0766">
    <property type="taxonomic scope" value="Bacteria"/>
</dbReference>
<evidence type="ECO:0000259" key="13">
    <source>
        <dbReference type="Pfam" id="PF00275"/>
    </source>
</evidence>
<dbReference type="GO" id="GO:0005737">
    <property type="term" value="C:cytoplasm"/>
    <property type="evidence" value="ECO:0007669"/>
    <property type="project" value="UniProtKB-SubCell"/>
</dbReference>
<keyword evidence="3 12" id="KW-0963">Cytoplasm</keyword>
<feature type="domain" description="Enolpyruvate transferase" evidence="13">
    <location>
        <begin position="10"/>
        <end position="409"/>
    </location>
</feature>
<evidence type="ECO:0000313" key="15">
    <source>
        <dbReference type="Proteomes" id="UP000006787"/>
    </source>
</evidence>
<protein>
    <recommendedName>
        <fullName evidence="12">UDP-N-acetylglucosamine 1-carboxyvinyltransferase</fullName>
        <ecNumber evidence="12">2.5.1.7</ecNumber>
    </recommendedName>
    <alternativeName>
        <fullName evidence="12">Enoylpyruvate transferase</fullName>
    </alternativeName>
    <alternativeName>
        <fullName evidence="12">UDP-N-acetylglucosamine enolpyruvyl transferase</fullName>
        <shortName evidence="12">EPT</shortName>
    </alternativeName>
</protein>
<comment type="catalytic activity">
    <reaction evidence="11 12">
        <text>phosphoenolpyruvate + UDP-N-acetyl-alpha-D-glucosamine = UDP-N-acetyl-3-O-(1-carboxyvinyl)-alpha-D-glucosamine + phosphate</text>
        <dbReference type="Rhea" id="RHEA:18681"/>
        <dbReference type="ChEBI" id="CHEBI:43474"/>
        <dbReference type="ChEBI" id="CHEBI:57705"/>
        <dbReference type="ChEBI" id="CHEBI:58702"/>
        <dbReference type="ChEBI" id="CHEBI:68483"/>
        <dbReference type="EC" id="2.5.1.7"/>
    </reaction>
</comment>
<organism evidence="14 15">
    <name type="scientific">Lactococcus garvieae DCC43</name>
    <dbReference type="NCBI Taxonomy" id="1231377"/>
    <lineage>
        <taxon>Bacteria</taxon>
        <taxon>Bacillati</taxon>
        <taxon>Bacillota</taxon>
        <taxon>Bacilli</taxon>
        <taxon>Lactobacillales</taxon>
        <taxon>Streptococcaceae</taxon>
        <taxon>Lactococcus</taxon>
    </lineage>
</organism>
<keyword evidence="7 12" id="KW-0573">Peptidoglycan synthesis</keyword>
<dbReference type="FunFam" id="3.65.10.10:FF:000001">
    <property type="entry name" value="UDP-N-acetylglucosamine 1-carboxyvinyltransferase"/>
    <property type="match status" value="1"/>
</dbReference>
<comment type="pathway">
    <text evidence="2 12">Cell wall biogenesis; peptidoglycan biosynthesis.</text>
</comment>
<feature type="binding site" evidence="12">
    <location>
        <position position="96"/>
    </location>
    <ligand>
        <name>UDP-N-acetyl-alpha-D-glucosamine</name>
        <dbReference type="ChEBI" id="CHEBI:57705"/>
    </ligand>
</feature>
<comment type="caution">
    <text evidence="14">The sequence shown here is derived from an EMBL/GenBank/DDBJ whole genome shotgun (WGS) entry which is preliminary data.</text>
</comment>
<dbReference type="InterPro" id="IPR005750">
    <property type="entry name" value="UDP_GlcNAc_COvinyl_MurA"/>
</dbReference>
<keyword evidence="4 12" id="KW-0132">Cell division</keyword>
<dbReference type="GO" id="GO:0009252">
    <property type="term" value="P:peptidoglycan biosynthetic process"/>
    <property type="evidence" value="ECO:0007669"/>
    <property type="project" value="UniProtKB-UniRule"/>
</dbReference>
<dbReference type="GO" id="GO:0008360">
    <property type="term" value="P:regulation of cell shape"/>
    <property type="evidence" value="ECO:0007669"/>
    <property type="project" value="UniProtKB-KW"/>
</dbReference>
<dbReference type="NCBIfam" id="NF006873">
    <property type="entry name" value="PRK09369.1"/>
    <property type="match status" value="1"/>
</dbReference>
<evidence type="ECO:0000256" key="7">
    <source>
        <dbReference type="ARBA" id="ARBA00022984"/>
    </source>
</evidence>
<evidence type="ECO:0000256" key="9">
    <source>
        <dbReference type="ARBA" id="ARBA00023316"/>
    </source>
</evidence>
<dbReference type="EMBL" id="AMQS01000008">
    <property type="protein sequence ID" value="EKF51950.1"/>
    <property type="molecule type" value="Genomic_DNA"/>
</dbReference>
<dbReference type="UniPathway" id="UPA00219"/>
<accession>K2PKR7</accession>
<keyword evidence="8 12" id="KW-0131">Cell cycle</keyword>
<evidence type="ECO:0000256" key="8">
    <source>
        <dbReference type="ARBA" id="ARBA00023306"/>
    </source>
</evidence>
<comment type="similarity">
    <text evidence="10 12">Belongs to the EPSP synthase family. MurA subfamily.</text>
</comment>
<dbReference type="NCBIfam" id="TIGR01072">
    <property type="entry name" value="murA"/>
    <property type="match status" value="1"/>
</dbReference>
<evidence type="ECO:0000256" key="4">
    <source>
        <dbReference type="ARBA" id="ARBA00022618"/>
    </source>
</evidence>
<dbReference type="InterPro" id="IPR013792">
    <property type="entry name" value="RNA3'P_cycl/enolpyr_Trfase_a/b"/>
</dbReference>
<dbReference type="SUPFAM" id="SSF55205">
    <property type="entry name" value="EPT/RTPC-like"/>
    <property type="match status" value="1"/>
</dbReference>
<dbReference type="RefSeq" id="WP_003135176.1">
    <property type="nucleotide sequence ID" value="NZ_AMQS01000008.1"/>
</dbReference>
<evidence type="ECO:0000256" key="11">
    <source>
        <dbReference type="ARBA" id="ARBA00047527"/>
    </source>
</evidence>
<proteinExistence type="inferred from homology"/>
<evidence type="ECO:0000256" key="2">
    <source>
        <dbReference type="ARBA" id="ARBA00004752"/>
    </source>
</evidence>
<dbReference type="InterPro" id="IPR050068">
    <property type="entry name" value="MurA_subfamily"/>
</dbReference>
<keyword evidence="12" id="KW-0670">Pyruvate</keyword>
<evidence type="ECO:0000256" key="6">
    <source>
        <dbReference type="ARBA" id="ARBA00022960"/>
    </source>
</evidence>
<dbReference type="CDD" id="cd01555">
    <property type="entry name" value="UdpNAET"/>
    <property type="match status" value="1"/>
</dbReference>
<dbReference type="AlphaFoldDB" id="K2PKR7"/>
<evidence type="ECO:0000256" key="5">
    <source>
        <dbReference type="ARBA" id="ARBA00022679"/>
    </source>
</evidence>
<evidence type="ECO:0000256" key="10">
    <source>
        <dbReference type="ARBA" id="ARBA00038367"/>
    </source>
</evidence>
<dbReference type="Proteomes" id="UP000006787">
    <property type="component" value="Unassembled WGS sequence"/>
</dbReference>
<gene>
    <name evidence="12" type="primary">murA</name>
    <name evidence="14" type="ORF">C426_0813</name>
</gene>
<evidence type="ECO:0000313" key="14">
    <source>
        <dbReference type="EMBL" id="EKF51950.1"/>
    </source>
</evidence>
<dbReference type="PATRIC" id="fig|1231377.3.peg.816"/>
<dbReference type="PANTHER" id="PTHR43783">
    <property type="entry name" value="UDP-N-ACETYLGLUCOSAMINE 1-CARBOXYVINYLTRANSFERASE"/>
    <property type="match status" value="1"/>
</dbReference>
<dbReference type="PANTHER" id="PTHR43783:SF1">
    <property type="entry name" value="UDP-N-ACETYLGLUCOSAMINE 1-CARBOXYVINYLTRANSFERASE"/>
    <property type="match status" value="1"/>
</dbReference>
<comment type="caution">
    <text evidence="12">Lacks conserved residue(s) required for the propagation of feature annotation.</text>
</comment>
<dbReference type="GO" id="GO:0019277">
    <property type="term" value="P:UDP-N-acetylgalactosamine biosynthetic process"/>
    <property type="evidence" value="ECO:0007669"/>
    <property type="project" value="InterPro"/>
</dbReference>
<dbReference type="GO" id="GO:0008760">
    <property type="term" value="F:UDP-N-acetylglucosamine 1-carboxyvinyltransferase activity"/>
    <property type="evidence" value="ECO:0007669"/>
    <property type="project" value="UniProtKB-UniRule"/>
</dbReference>
<comment type="subcellular location">
    <subcellularLocation>
        <location evidence="1 12">Cytoplasm</location>
    </subcellularLocation>
</comment>
<sequence length="427" mass="46514">MDKIIVKGGNTRLKGTVEIEGAKNAVLPLLAATLLPSEGEIILRNVPILSDVYMMNNLVDHLGVDLEFSEESKTVHAQAAAKVKTKAPYEFVSKMRASIVVMGPILARNGHARVSMPGGCSIGSRPIDLHLRGFELMGAEITQEAGYIEAKAEKLRGAHIYLDFPSVGATQNLMMAATLAEGTTTLENAAREPEIVDLANWLNKMGANVKGAGTDTIIIKGVEKMHGANHAVVQDRIEAGTFMVAAAMTQGDVLIKDAVREHNRPLISKLIEMGVEFVQEDEGLRVIGPKVLKPTNVKTLPHPGFPTDMQSQMTAVQAIANGESTMIETVFENRFQHLEEMRRMGLTVDITRNTAIIQGTRKLQGAQVKSTDLRASAALILLGMVAQGQTTVRKLNHLDRGYYQFHNKLKSLGADIERVPELEEIDD</sequence>
<reference evidence="14 15" key="1">
    <citation type="journal article" date="2012" name="J. Bacteriol.">
        <title>Genome Sequence of the Bacteriocin-Producing Strain Lactococcus garvieae DCC43.</title>
        <authorList>
            <person name="Gabrielsen C."/>
            <person name="Brede D.A."/>
            <person name="Hernandez P.E."/>
            <person name="Nes I.F."/>
            <person name="Diep D.B."/>
        </authorList>
    </citation>
    <scope>NUCLEOTIDE SEQUENCE [LARGE SCALE GENOMIC DNA]</scope>
    <source>
        <strain evidence="14 15">DCC43</strain>
    </source>
</reference>
<evidence type="ECO:0000256" key="3">
    <source>
        <dbReference type="ARBA" id="ARBA00022490"/>
    </source>
</evidence>
<dbReference type="Pfam" id="PF00275">
    <property type="entry name" value="EPSP_synthase"/>
    <property type="match status" value="1"/>
</dbReference>
<dbReference type="GO" id="GO:0051301">
    <property type="term" value="P:cell division"/>
    <property type="evidence" value="ECO:0007669"/>
    <property type="project" value="UniProtKB-KW"/>
</dbReference>
<dbReference type="EC" id="2.5.1.7" evidence="12"/>
<dbReference type="Gene3D" id="3.65.10.10">
    <property type="entry name" value="Enolpyruvate transferase domain"/>
    <property type="match status" value="2"/>
</dbReference>
<feature type="binding site" evidence="12">
    <location>
        <begin position="23"/>
        <end position="24"/>
    </location>
    <ligand>
        <name>phosphoenolpyruvate</name>
        <dbReference type="ChEBI" id="CHEBI:58702"/>
    </ligand>
</feature>
<feature type="binding site" evidence="12">
    <location>
        <position position="330"/>
    </location>
    <ligand>
        <name>UDP-N-acetyl-alpha-D-glucosamine</name>
        <dbReference type="ChEBI" id="CHEBI:57705"/>
    </ligand>
</feature>
<feature type="active site" description="Proton donor" evidence="12">
    <location>
        <position position="120"/>
    </location>
</feature>
<name>K2PKR7_9LACT</name>
<feature type="binding site" evidence="12">
    <location>
        <begin position="125"/>
        <end position="129"/>
    </location>
    <ligand>
        <name>UDP-N-acetyl-alpha-D-glucosamine</name>
        <dbReference type="ChEBI" id="CHEBI:57705"/>
    </ligand>
</feature>
<comment type="function">
    <text evidence="12">Cell wall formation. Adds enolpyruvyl to UDP-N-acetylglucosamine.</text>
</comment>
<keyword evidence="9 12" id="KW-0961">Cell wall biogenesis/degradation</keyword>
<dbReference type="InterPro" id="IPR001986">
    <property type="entry name" value="Enolpyruvate_Tfrase_dom"/>
</dbReference>
<evidence type="ECO:0000256" key="12">
    <source>
        <dbReference type="HAMAP-Rule" id="MF_00111"/>
    </source>
</evidence>
<keyword evidence="6 12" id="KW-0133">Cell shape</keyword>
<feature type="modified residue" description="2-(S-cysteinyl)pyruvic acid O-phosphothioketal" evidence="12">
    <location>
        <position position="120"/>
    </location>
</feature>
<dbReference type="GO" id="GO:0071555">
    <property type="term" value="P:cell wall organization"/>
    <property type="evidence" value="ECO:0007669"/>
    <property type="project" value="UniProtKB-KW"/>
</dbReference>
<feature type="binding site" evidence="12">
    <location>
        <position position="308"/>
    </location>
    <ligand>
        <name>UDP-N-acetyl-alpha-D-glucosamine</name>
        <dbReference type="ChEBI" id="CHEBI:57705"/>
    </ligand>
</feature>
<evidence type="ECO:0000256" key="1">
    <source>
        <dbReference type="ARBA" id="ARBA00004496"/>
    </source>
</evidence>